<evidence type="ECO:0000256" key="2">
    <source>
        <dbReference type="SAM" id="Phobius"/>
    </source>
</evidence>
<sequence length="334" mass="38179">MIKEQGFLQQSPLETKPCTVVFKNGRKLAIVGLVQLLISLVVVGFGVGSFFLWKKPHCDACHYWRPDDYYRITDGIQVIFHYTTEDDNSSTEALTTPSPTMFTAEQNELMAFLIVQKTTLQEVEDLLMDRIPELNQPDWMKYLKPYILQKYETSVNQLDADWQNDPAAAVILETSEEDYVGSGEEQGSGYVNKRQLRNFAYQLEYPDKISEISEIVSRAIQEEENEESGSGSEAYEFEEPKPSISSSYSDYPLLCRLGNHENVRIARVLSNPVFTDWSLFQNQETLPAPEDEEIILGKTHTPKSRLEEIPPFPLDESIQDDPPKDENMTVISQE</sequence>
<feature type="region of interest" description="Disordered" evidence="1">
    <location>
        <begin position="293"/>
        <end position="334"/>
    </location>
</feature>
<organism evidence="3 4">
    <name type="scientific">Oikopleura dioica</name>
    <name type="common">Tunicate</name>
    <dbReference type="NCBI Taxonomy" id="34765"/>
    <lineage>
        <taxon>Eukaryota</taxon>
        <taxon>Metazoa</taxon>
        <taxon>Chordata</taxon>
        <taxon>Tunicata</taxon>
        <taxon>Appendicularia</taxon>
        <taxon>Copelata</taxon>
        <taxon>Oikopleuridae</taxon>
        <taxon>Oikopleura</taxon>
    </lineage>
</organism>
<keyword evidence="2" id="KW-0472">Membrane</keyword>
<protein>
    <submittedName>
        <fullName evidence="3">Oidioi.mRNA.OKI2018_I69.chr1.g2060.t1.cds</fullName>
    </submittedName>
</protein>
<keyword evidence="2" id="KW-0812">Transmembrane</keyword>
<feature type="transmembrane region" description="Helical" evidence="2">
    <location>
        <begin position="28"/>
        <end position="53"/>
    </location>
</feature>
<keyword evidence="2" id="KW-1133">Transmembrane helix</keyword>
<reference evidence="3 4" key="1">
    <citation type="submission" date="2021-04" db="EMBL/GenBank/DDBJ databases">
        <authorList>
            <person name="Bliznina A."/>
        </authorList>
    </citation>
    <scope>NUCLEOTIDE SEQUENCE [LARGE SCALE GENOMIC DNA]</scope>
</reference>
<name>A0ABN7SQF9_OIKDI</name>
<evidence type="ECO:0000313" key="4">
    <source>
        <dbReference type="Proteomes" id="UP001158576"/>
    </source>
</evidence>
<gene>
    <name evidence="3" type="ORF">OKIOD_LOCUS10825</name>
</gene>
<keyword evidence="4" id="KW-1185">Reference proteome</keyword>
<proteinExistence type="predicted"/>
<feature type="region of interest" description="Disordered" evidence="1">
    <location>
        <begin position="220"/>
        <end position="244"/>
    </location>
</feature>
<dbReference type="Proteomes" id="UP001158576">
    <property type="component" value="Chromosome 1"/>
</dbReference>
<dbReference type="EMBL" id="OU015566">
    <property type="protein sequence ID" value="CAG5105359.1"/>
    <property type="molecule type" value="Genomic_DNA"/>
</dbReference>
<accession>A0ABN7SQF9</accession>
<evidence type="ECO:0000313" key="3">
    <source>
        <dbReference type="EMBL" id="CAG5105359.1"/>
    </source>
</evidence>
<evidence type="ECO:0000256" key="1">
    <source>
        <dbReference type="SAM" id="MobiDB-lite"/>
    </source>
</evidence>